<sequence length="75" mass="8483">MLPQLCQASSHSKTKRTHVVRCHVNKKKHIWTHLNQISPLMGHMPPRLSPAASLSQPLVYVYNARRFLPASLSGE</sequence>
<evidence type="ECO:0000313" key="1">
    <source>
        <dbReference type="EMBL" id="MPC90131.1"/>
    </source>
</evidence>
<dbReference type="AlphaFoldDB" id="A0A5B7IX17"/>
<evidence type="ECO:0000313" key="2">
    <source>
        <dbReference type="Proteomes" id="UP000324222"/>
    </source>
</evidence>
<reference evidence="1 2" key="1">
    <citation type="submission" date="2019-05" db="EMBL/GenBank/DDBJ databases">
        <title>Another draft genome of Portunus trituberculatus and its Hox gene families provides insights of decapod evolution.</title>
        <authorList>
            <person name="Jeong J.-H."/>
            <person name="Song I."/>
            <person name="Kim S."/>
            <person name="Choi T."/>
            <person name="Kim D."/>
            <person name="Ryu S."/>
            <person name="Kim W."/>
        </authorList>
    </citation>
    <scope>NUCLEOTIDE SEQUENCE [LARGE SCALE GENOMIC DNA]</scope>
    <source>
        <tissue evidence="1">Muscle</tissue>
    </source>
</reference>
<dbReference type="EMBL" id="VSRR010083352">
    <property type="protein sequence ID" value="MPC90131.1"/>
    <property type="molecule type" value="Genomic_DNA"/>
</dbReference>
<gene>
    <name evidence="1" type="ORF">E2C01_085101</name>
</gene>
<dbReference type="Proteomes" id="UP000324222">
    <property type="component" value="Unassembled WGS sequence"/>
</dbReference>
<protein>
    <submittedName>
        <fullName evidence="1">Uncharacterized protein</fullName>
    </submittedName>
</protein>
<name>A0A5B7IX17_PORTR</name>
<organism evidence="1 2">
    <name type="scientific">Portunus trituberculatus</name>
    <name type="common">Swimming crab</name>
    <name type="synonym">Neptunus trituberculatus</name>
    <dbReference type="NCBI Taxonomy" id="210409"/>
    <lineage>
        <taxon>Eukaryota</taxon>
        <taxon>Metazoa</taxon>
        <taxon>Ecdysozoa</taxon>
        <taxon>Arthropoda</taxon>
        <taxon>Crustacea</taxon>
        <taxon>Multicrustacea</taxon>
        <taxon>Malacostraca</taxon>
        <taxon>Eumalacostraca</taxon>
        <taxon>Eucarida</taxon>
        <taxon>Decapoda</taxon>
        <taxon>Pleocyemata</taxon>
        <taxon>Brachyura</taxon>
        <taxon>Eubrachyura</taxon>
        <taxon>Portunoidea</taxon>
        <taxon>Portunidae</taxon>
        <taxon>Portuninae</taxon>
        <taxon>Portunus</taxon>
    </lineage>
</organism>
<keyword evidence="2" id="KW-1185">Reference proteome</keyword>
<proteinExistence type="predicted"/>
<accession>A0A5B7IX17</accession>
<comment type="caution">
    <text evidence="1">The sequence shown here is derived from an EMBL/GenBank/DDBJ whole genome shotgun (WGS) entry which is preliminary data.</text>
</comment>